<keyword evidence="5" id="KW-0699">rRNA-binding</keyword>
<dbReference type="SUPFAM" id="SSF57716">
    <property type="entry name" value="Glucocorticoid receptor-like (DNA-binding domain)"/>
    <property type="match status" value="1"/>
</dbReference>
<dbReference type="GO" id="GO:0015935">
    <property type="term" value="C:small ribosomal subunit"/>
    <property type="evidence" value="ECO:0007669"/>
    <property type="project" value="TreeGrafter"/>
</dbReference>
<accession>A0A0G3F9I8</accession>
<dbReference type="InterPro" id="IPR023036">
    <property type="entry name" value="Ribosomal_uS14_bac/plastid"/>
</dbReference>
<dbReference type="PROSITE" id="PS00527">
    <property type="entry name" value="RIBOSOMAL_S14"/>
    <property type="match status" value="1"/>
</dbReference>
<comment type="function">
    <text evidence="5">Binds 16S rRNA, required for the assembly of 30S particles.</text>
</comment>
<dbReference type="GO" id="GO:0006412">
    <property type="term" value="P:translation"/>
    <property type="evidence" value="ECO:0007669"/>
    <property type="project" value="UniProtKB-UniRule"/>
</dbReference>
<evidence type="ECO:0000256" key="1">
    <source>
        <dbReference type="ARBA" id="ARBA00009083"/>
    </source>
</evidence>
<dbReference type="InterPro" id="IPR018271">
    <property type="entry name" value="Ribosomal_uS14_CS"/>
</dbReference>
<dbReference type="AlphaFoldDB" id="A0A0G3F9I8"/>
<dbReference type="Gene3D" id="1.10.287.1480">
    <property type="match status" value="1"/>
</dbReference>
<keyword evidence="6" id="KW-0934">Plastid</keyword>
<keyword evidence="3 5" id="KW-0687">Ribonucleoprotein</keyword>
<dbReference type="InterPro" id="IPR001209">
    <property type="entry name" value="Ribosomal_uS14"/>
</dbReference>
<dbReference type="GO" id="GO:0009507">
    <property type="term" value="C:chloroplast"/>
    <property type="evidence" value="ECO:0007669"/>
    <property type="project" value="UniProtKB-SubCell"/>
</dbReference>
<evidence type="ECO:0000256" key="2">
    <source>
        <dbReference type="ARBA" id="ARBA00022980"/>
    </source>
</evidence>
<dbReference type="Pfam" id="PF00253">
    <property type="entry name" value="Ribosomal_S14"/>
    <property type="match status" value="1"/>
</dbReference>
<keyword evidence="5" id="KW-0694">RNA-binding</keyword>
<comment type="similarity">
    <text evidence="1 5">Belongs to the universal ribosomal protein uS14 family.</text>
</comment>
<keyword evidence="2 5" id="KW-0689">Ribosomal protein</keyword>
<comment type="subcellular location">
    <subcellularLocation>
        <location evidence="5">Plastid</location>
        <location evidence="5">Chloroplast</location>
    </subcellularLocation>
</comment>
<evidence type="ECO:0000313" key="6">
    <source>
        <dbReference type="EMBL" id="AKJ83355.1"/>
    </source>
</evidence>
<evidence type="ECO:0000256" key="4">
    <source>
        <dbReference type="ARBA" id="ARBA00035247"/>
    </source>
</evidence>
<comment type="subunit">
    <text evidence="5">Part of the 30S ribosomal subunit.</text>
</comment>
<proteinExistence type="inferred from homology"/>
<reference evidence="6" key="1">
    <citation type="journal article" date="2015" name="J. Eukaryot. Microbiol.">
        <title>Chloroplast Genome Evolution in the Euglenaceae.</title>
        <authorList>
            <person name="Bennett M.S."/>
            <person name="Triemer R.E."/>
        </authorList>
    </citation>
    <scope>NUCLEOTIDE SEQUENCE</scope>
    <source>
        <strain evidence="6">UTEX 373</strain>
    </source>
</reference>
<dbReference type="NCBIfam" id="NF006477">
    <property type="entry name" value="PRK08881.1"/>
    <property type="match status" value="1"/>
</dbReference>
<sequence length="100" mass="11971">MAKKSIIEREKKRRFLVKKFSTIRIYLRDKIKSSSSFEEKMFYSAQIQRLPRNSSSSRLHNRCLVTGRPKGYYRMFGLSRHIFRDMSHYGFLPGVTKSSW</sequence>
<dbReference type="FunFam" id="1.10.287.1480:FF:000001">
    <property type="entry name" value="30S ribosomal protein S14"/>
    <property type="match status" value="1"/>
</dbReference>
<organism evidence="6">
    <name type="scientific">Euglena anabaena</name>
    <name type="common">Euglenaria anabaena</name>
    <dbReference type="NCBI Taxonomy" id="38273"/>
    <lineage>
        <taxon>Eukaryota</taxon>
        <taxon>Discoba</taxon>
        <taxon>Euglenozoa</taxon>
        <taxon>Euglenida</taxon>
        <taxon>Spirocuta</taxon>
        <taxon>Euglenophyceae</taxon>
        <taxon>Euglenales</taxon>
        <taxon>Euglenaceae</taxon>
        <taxon>Euglenaria</taxon>
    </lineage>
</organism>
<dbReference type="GO" id="GO:0019843">
    <property type="term" value="F:rRNA binding"/>
    <property type="evidence" value="ECO:0007669"/>
    <property type="project" value="UniProtKB-UniRule"/>
</dbReference>
<evidence type="ECO:0000256" key="5">
    <source>
        <dbReference type="HAMAP-Rule" id="MF_00537"/>
    </source>
</evidence>
<dbReference type="GO" id="GO:0003735">
    <property type="term" value="F:structural constituent of ribosome"/>
    <property type="evidence" value="ECO:0007669"/>
    <property type="project" value="InterPro"/>
</dbReference>
<dbReference type="GeneID" id="24573241"/>
<geneLocation type="chloroplast" evidence="6"/>
<keyword evidence="6" id="KW-0150">Chloroplast</keyword>
<dbReference type="RefSeq" id="YP_009144908.1">
    <property type="nucleotide sequence ID" value="NC_027269.1"/>
</dbReference>
<dbReference type="EMBL" id="KP453743">
    <property type="protein sequence ID" value="AKJ83355.1"/>
    <property type="molecule type" value="Genomic_DNA"/>
</dbReference>
<dbReference type="PANTHER" id="PTHR19836">
    <property type="entry name" value="30S RIBOSOMAL PROTEIN S14"/>
    <property type="match status" value="1"/>
</dbReference>
<protein>
    <recommendedName>
        <fullName evidence="4 5">Small ribosomal subunit protein uS14c</fullName>
    </recommendedName>
</protein>
<name>A0A0G3F9I8_EUGAN</name>
<dbReference type="PANTHER" id="PTHR19836:SF19">
    <property type="entry name" value="SMALL RIBOSOMAL SUBUNIT PROTEIN US14M"/>
    <property type="match status" value="1"/>
</dbReference>
<evidence type="ECO:0000256" key="3">
    <source>
        <dbReference type="ARBA" id="ARBA00023274"/>
    </source>
</evidence>
<dbReference type="HAMAP" id="MF_00537">
    <property type="entry name" value="Ribosomal_uS14_1"/>
    <property type="match status" value="1"/>
</dbReference>
<gene>
    <name evidence="5 6" type="primary">rps14</name>
</gene>